<dbReference type="InterPro" id="IPR013538">
    <property type="entry name" value="ASHA1/2-like_C"/>
</dbReference>
<dbReference type="SUPFAM" id="SSF55961">
    <property type="entry name" value="Bet v1-like"/>
    <property type="match status" value="1"/>
</dbReference>
<proteinExistence type="inferred from homology"/>
<dbReference type="Gene3D" id="3.30.530.20">
    <property type="match status" value="1"/>
</dbReference>
<evidence type="ECO:0000313" key="4">
    <source>
        <dbReference type="Proteomes" id="UP000248597"/>
    </source>
</evidence>
<dbReference type="Proteomes" id="UP000248597">
    <property type="component" value="Unassembled WGS sequence"/>
</dbReference>
<sequence>MADAPHELSVTTWIAADPETVWQVMTERMAEWWCPQPWTVTLDAIDLVTGGRCAMTMHGPDGETVPSDGIFLEVVPGKRFVSTDAVVRDAGGRLAPSGPFMIGGWEIAPDGKGTRFTGWARHWSEEARKSHEDMGFTPGWGAVAEQLKALCEAE</sequence>
<protein>
    <submittedName>
        <fullName evidence="3">ATPase</fullName>
    </submittedName>
</protein>
<dbReference type="Pfam" id="PF08327">
    <property type="entry name" value="AHSA1"/>
    <property type="match status" value="1"/>
</dbReference>
<feature type="domain" description="Activator of Hsp90 ATPase homologue 1/2-like C-terminal" evidence="2">
    <location>
        <begin position="16"/>
        <end position="151"/>
    </location>
</feature>
<name>A0A2W5MVM3_SPHMC</name>
<comment type="similarity">
    <text evidence="1">Belongs to the AHA1 family.</text>
</comment>
<evidence type="ECO:0000313" key="3">
    <source>
        <dbReference type="EMBL" id="PZQ23877.1"/>
    </source>
</evidence>
<organism evidence="3 4">
    <name type="scientific">Sphingopyxis macrogoltabida</name>
    <name type="common">Sphingomonas macrogoltabidus</name>
    <dbReference type="NCBI Taxonomy" id="33050"/>
    <lineage>
        <taxon>Bacteria</taxon>
        <taxon>Pseudomonadati</taxon>
        <taxon>Pseudomonadota</taxon>
        <taxon>Alphaproteobacteria</taxon>
        <taxon>Sphingomonadales</taxon>
        <taxon>Sphingomonadaceae</taxon>
        <taxon>Sphingopyxis</taxon>
    </lineage>
</organism>
<comment type="caution">
    <text evidence="3">The sequence shown here is derived from an EMBL/GenBank/DDBJ whole genome shotgun (WGS) entry which is preliminary data.</text>
</comment>
<dbReference type="EMBL" id="QFPJ01000004">
    <property type="protein sequence ID" value="PZQ23877.1"/>
    <property type="molecule type" value="Genomic_DNA"/>
</dbReference>
<dbReference type="AlphaFoldDB" id="A0A2W5MVM3"/>
<evidence type="ECO:0000256" key="1">
    <source>
        <dbReference type="ARBA" id="ARBA00006817"/>
    </source>
</evidence>
<gene>
    <name evidence="3" type="ORF">DI569_02580</name>
</gene>
<reference evidence="3 4" key="1">
    <citation type="submission" date="2017-08" db="EMBL/GenBank/DDBJ databases">
        <title>Infants hospitalized years apart are colonized by the same room-sourced microbial strains.</title>
        <authorList>
            <person name="Brooks B."/>
            <person name="Olm M.R."/>
            <person name="Firek B.A."/>
            <person name="Baker R."/>
            <person name="Thomas B.C."/>
            <person name="Morowitz M.J."/>
            <person name="Banfield J.F."/>
        </authorList>
    </citation>
    <scope>NUCLEOTIDE SEQUENCE [LARGE SCALE GENOMIC DNA]</scope>
    <source>
        <strain evidence="3">S2_005_003_R2_47</strain>
    </source>
</reference>
<evidence type="ECO:0000259" key="2">
    <source>
        <dbReference type="Pfam" id="PF08327"/>
    </source>
</evidence>
<accession>A0A2W5MVM3</accession>
<dbReference type="InterPro" id="IPR023393">
    <property type="entry name" value="START-like_dom_sf"/>
</dbReference>